<accession>A0A2X0MPM3</accession>
<dbReference type="AlphaFoldDB" id="A0A2X0MPM3"/>
<protein>
    <submittedName>
        <fullName evidence="2">BZ3500_MvSof-1268-A1-R1_Chr1-3g02448 protein</fullName>
    </submittedName>
</protein>
<proteinExistence type="predicted"/>
<gene>
    <name evidence="2" type="ORF">BZ3500_MVSOF-1268-A1-R1_CHR1-3G02448</name>
</gene>
<feature type="region of interest" description="Disordered" evidence="1">
    <location>
        <begin position="1"/>
        <end position="27"/>
    </location>
</feature>
<dbReference type="Proteomes" id="UP000249723">
    <property type="component" value="Unassembled WGS sequence"/>
</dbReference>
<name>A0A2X0MPM3_9BASI</name>
<evidence type="ECO:0000256" key="1">
    <source>
        <dbReference type="SAM" id="MobiDB-lite"/>
    </source>
</evidence>
<keyword evidence="3" id="KW-1185">Reference proteome</keyword>
<feature type="compositionally biased region" description="Polar residues" evidence="1">
    <location>
        <begin position="1"/>
        <end position="11"/>
    </location>
</feature>
<evidence type="ECO:0000313" key="3">
    <source>
        <dbReference type="Proteomes" id="UP000249723"/>
    </source>
</evidence>
<dbReference type="EMBL" id="FMWP01000014">
    <property type="protein sequence ID" value="SCZ90985.1"/>
    <property type="molecule type" value="Genomic_DNA"/>
</dbReference>
<reference evidence="3" key="1">
    <citation type="submission" date="2016-10" db="EMBL/GenBank/DDBJ databases">
        <authorList>
            <person name="Jeantristanb JTB J.-T."/>
            <person name="Ricardo R."/>
        </authorList>
    </citation>
    <scope>NUCLEOTIDE SEQUENCE [LARGE SCALE GENOMIC DNA]</scope>
</reference>
<evidence type="ECO:0000313" key="2">
    <source>
        <dbReference type="EMBL" id="SCZ90985.1"/>
    </source>
</evidence>
<organism evidence="2 3">
    <name type="scientific">Microbotryum saponariae</name>
    <dbReference type="NCBI Taxonomy" id="289078"/>
    <lineage>
        <taxon>Eukaryota</taxon>
        <taxon>Fungi</taxon>
        <taxon>Dikarya</taxon>
        <taxon>Basidiomycota</taxon>
        <taxon>Pucciniomycotina</taxon>
        <taxon>Microbotryomycetes</taxon>
        <taxon>Microbotryales</taxon>
        <taxon>Microbotryaceae</taxon>
        <taxon>Microbotryum</taxon>
    </lineage>
</organism>
<sequence>MDNNNNNTASSVIAPPRAPDPPGHTATATTTVAKSYSAAVGARPAAKPGNATIAPSTDAASSPLMHDIAHCIINKNPSATSFDQVLLALDKHYPALAGAMPCVIKGQSALRFPKNADLDTLIAKGLPIGRITCLFEKLFTSTEGGVIQEKIAPFGKVLLQRIHCIGKTKHISGVYDLFLSLKDVDVLPPAAITIERDGAVE</sequence>
<dbReference type="STRING" id="289078.A0A2X0MPM3"/>